<dbReference type="InterPro" id="IPR036188">
    <property type="entry name" value="FAD/NAD-bd_sf"/>
</dbReference>
<evidence type="ECO:0000313" key="20">
    <source>
        <dbReference type="EMBL" id="KAJ5349948.1"/>
    </source>
</evidence>
<dbReference type="Proteomes" id="UP001147695">
    <property type="component" value="Unassembled WGS sequence"/>
</dbReference>
<evidence type="ECO:0000256" key="8">
    <source>
        <dbReference type="ARBA" id="ARBA00022512"/>
    </source>
</evidence>
<dbReference type="GO" id="GO:0005737">
    <property type="term" value="C:cytoplasm"/>
    <property type="evidence" value="ECO:0007669"/>
    <property type="project" value="UniProtKB-SubCell"/>
</dbReference>
<comment type="cofactor">
    <cofactor evidence="1 16">
        <name>FAD</name>
        <dbReference type="ChEBI" id="CHEBI:57692"/>
    </cofactor>
</comment>
<accession>A0A9W9R399</accession>
<evidence type="ECO:0000256" key="14">
    <source>
        <dbReference type="ARBA" id="ARBA00049722"/>
    </source>
</evidence>
<feature type="signal peptide" evidence="17">
    <location>
        <begin position="1"/>
        <end position="22"/>
    </location>
</feature>
<dbReference type="PROSITE" id="PS00624">
    <property type="entry name" value="GMC_OXRED_2"/>
    <property type="match status" value="1"/>
</dbReference>
<dbReference type="PIRSF" id="PIRSF000137">
    <property type="entry name" value="Alcohol_oxidase"/>
    <property type="match status" value="1"/>
</dbReference>
<evidence type="ECO:0000256" key="2">
    <source>
        <dbReference type="ARBA" id="ARBA00004191"/>
    </source>
</evidence>
<dbReference type="InterPro" id="IPR027424">
    <property type="entry name" value="Glucose_Oxidase_domain_2"/>
</dbReference>
<dbReference type="GO" id="GO:0050660">
    <property type="term" value="F:flavin adenine dinucleotide binding"/>
    <property type="evidence" value="ECO:0007669"/>
    <property type="project" value="InterPro"/>
</dbReference>
<dbReference type="Pfam" id="PF00732">
    <property type="entry name" value="GMC_oxred_N"/>
    <property type="match status" value="1"/>
</dbReference>
<keyword evidence="21" id="KW-1185">Reference proteome</keyword>
<dbReference type="EMBL" id="JAPZBR010000006">
    <property type="protein sequence ID" value="KAJ5349948.1"/>
    <property type="molecule type" value="Genomic_DNA"/>
</dbReference>
<evidence type="ECO:0000256" key="13">
    <source>
        <dbReference type="ARBA" id="ARBA00049435"/>
    </source>
</evidence>
<evidence type="ECO:0000256" key="4">
    <source>
        <dbReference type="ARBA" id="ARBA00004498"/>
    </source>
</evidence>
<dbReference type="InterPro" id="IPR007867">
    <property type="entry name" value="GMC_OxRtase_C"/>
</dbReference>
<dbReference type="PANTHER" id="PTHR11552">
    <property type="entry name" value="GLUCOSE-METHANOL-CHOLINE GMC OXIDOREDUCTASE"/>
    <property type="match status" value="1"/>
</dbReference>
<feature type="chain" id="PRO_5041155309" description="glucose oxidase" evidence="17">
    <location>
        <begin position="23"/>
        <end position="678"/>
    </location>
</feature>
<sequence>MRFGLSVTQIVGASLSLGFANALAPRTKINDAYDFVIVGGGQAGLVLGARLSAESNHTVLVLESGGDGDEYRERIDTPADSYFDSLWTTPLNWDFYTVKQPNADDREIEWPRGKVLGGSSAINGLYMTRPGKDEINAWQTMLGDMDGADNWSWDSFYAALKKSETFTPPSDEIAKQGGITWDSSTHGTDGPIHASYPDYTFDQVGDWSTSLQSIGVDVSDKMYGGDVWGAEVSTSCINPSNWTRSYSRTGYLDPLPDRTNYDVMANAHVTRLVFDNSTTTNLTASGVEYTSDNGTTKSTVKVNKEVIIASGSVGSPAVLLYSGVGPKDVLSDAGVDLVSELPGVGQHLQDHISATVKWNTSVDTAGSIWYQNGADKTKTNYLSYIDDAIAYVNSTGLFGSKVDEYSKKFLENMDKYTPNTTTDDGVIAGYKAIYNTTGSTIFTSPMGQVELLFMNSDANGDVGISAALQHPYSHGRVYINSSNPMDYPVIDPNYFANPSDIEILLEGIKMARKIGETSPMKDTLTAEIAPGSSVQTDDEWTQWLREQSSTEFHPSSSCAMLPQDQGGVVDANLRVYGLANVRVADASIVPIALSSHLMASTYGVAEQASKIILEYYNPSSKTDPAFSDSNVTVTSSTSATAKSSKKNNAATAVGGLSSLWISCALVSFHLGVIFNLLA</sequence>
<dbReference type="Proteomes" id="UP001148299">
    <property type="component" value="Unassembled WGS sequence"/>
</dbReference>
<evidence type="ECO:0000256" key="9">
    <source>
        <dbReference type="ARBA" id="ARBA00022530"/>
    </source>
</evidence>
<evidence type="ECO:0000256" key="16">
    <source>
        <dbReference type="PIRSR" id="PIRSR000137-2"/>
    </source>
</evidence>
<protein>
    <recommendedName>
        <fullName evidence="14">glucose oxidase</fullName>
        <ecNumber evidence="14">1.1.3.4</ecNumber>
    </recommendedName>
</protein>
<evidence type="ECO:0000256" key="1">
    <source>
        <dbReference type="ARBA" id="ARBA00001974"/>
    </source>
</evidence>
<evidence type="ECO:0000259" key="18">
    <source>
        <dbReference type="PROSITE" id="PS00624"/>
    </source>
</evidence>
<keyword evidence="11 16" id="KW-0274">FAD</keyword>
<evidence type="ECO:0000256" key="11">
    <source>
        <dbReference type="ARBA" id="ARBA00022827"/>
    </source>
</evidence>
<dbReference type="Gene3D" id="4.10.450.10">
    <property type="entry name" value="Glucose Oxidase, domain 2"/>
    <property type="match status" value="1"/>
</dbReference>
<feature type="domain" description="Glucose-methanol-choline oxidoreductase N-terminal" evidence="18">
    <location>
        <begin position="311"/>
        <end position="325"/>
    </location>
</feature>
<keyword evidence="8" id="KW-0134">Cell wall</keyword>
<evidence type="ECO:0000313" key="21">
    <source>
        <dbReference type="Proteomes" id="UP001148299"/>
    </source>
</evidence>
<feature type="active site" description="Proton acceptor" evidence="15">
    <location>
        <position position="596"/>
    </location>
</feature>
<evidence type="ECO:0000256" key="17">
    <source>
        <dbReference type="SAM" id="SignalP"/>
    </source>
</evidence>
<reference evidence="20" key="1">
    <citation type="submission" date="2022-12" db="EMBL/GenBank/DDBJ databases">
        <authorList>
            <person name="Petersen C."/>
        </authorList>
    </citation>
    <scope>NUCLEOTIDE SEQUENCE</scope>
    <source>
        <strain evidence="19">IBT 35673</strain>
        <strain evidence="20">IBT 35675</strain>
    </source>
</reference>
<dbReference type="AlphaFoldDB" id="A0A9W9R399"/>
<comment type="catalytic activity">
    <reaction evidence="13">
        <text>beta-D-glucose + O2 = D-glucono-1,5-lactone + H2O2</text>
        <dbReference type="Rhea" id="RHEA:11428"/>
        <dbReference type="ChEBI" id="CHEBI:15379"/>
        <dbReference type="ChEBI" id="CHEBI:15903"/>
        <dbReference type="ChEBI" id="CHEBI:16217"/>
        <dbReference type="ChEBI" id="CHEBI:16240"/>
        <dbReference type="EC" id="1.1.3.4"/>
    </reaction>
    <physiologicalReaction direction="left-to-right" evidence="13">
        <dbReference type="Rhea" id="RHEA:11429"/>
    </physiologicalReaction>
</comment>
<dbReference type="EMBL" id="JAPZBQ010000002">
    <property type="protein sequence ID" value="KAJ5345180.1"/>
    <property type="molecule type" value="Genomic_DNA"/>
</dbReference>
<keyword evidence="10" id="KW-0285">Flavoprotein</keyword>
<dbReference type="InterPro" id="IPR000172">
    <property type="entry name" value="GMC_OxRdtase_N"/>
</dbReference>
<comment type="caution">
    <text evidence="20">The sequence shown here is derived from an EMBL/GenBank/DDBJ whole genome shotgun (WGS) entry which is preliminary data.</text>
</comment>
<evidence type="ECO:0000256" key="3">
    <source>
        <dbReference type="ARBA" id="ARBA00004496"/>
    </source>
</evidence>
<comment type="subcellular location">
    <subcellularLocation>
        <location evidence="3">Cytoplasm</location>
    </subcellularLocation>
    <subcellularLocation>
        <location evidence="2">Secreted</location>
        <location evidence="2">Cell wall</location>
    </subcellularLocation>
    <subcellularLocation>
        <location evidence="4">Secreted</location>
        <location evidence="4">Extracellular space</location>
        <location evidence="4">Extracellular matrix</location>
    </subcellularLocation>
</comment>
<evidence type="ECO:0000256" key="7">
    <source>
        <dbReference type="ARBA" id="ARBA00022490"/>
    </source>
</evidence>
<organism evidence="20 21">
    <name type="scientific">Penicillium brevicompactum</name>
    <dbReference type="NCBI Taxonomy" id="5074"/>
    <lineage>
        <taxon>Eukaryota</taxon>
        <taxon>Fungi</taxon>
        <taxon>Dikarya</taxon>
        <taxon>Ascomycota</taxon>
        <taxon>Pezizomycotina</taxon>
        <taxon>Eurotiomycetes</taxon>
        <taxon>Eurotiomycetidae</taxon>
        <taxon>Eurotiales</taxon>
        <taxon>Aspergillaceae</taxon>
        <taxon>Penicillium</taxon>
    </lineage>
</organism>
<keyword evidence="9" id="KW-0272">Extracellular matrix</keyword>
<dbReference type="Gene3D" id="3.30.560.10">
    <property type="entry name" value="Glucose Oxidase, domain 3"/>
    <property type="match status" value="1"/>
</dbReference>
<keyword evidence="12" id="KW-0560">Oxidoreductase</keyword>
<evidence type="ECO:0000256" key="15">
    <source>
        <dbReference type="PIRSR" id="PIRSR000137-1"/>
    </source>
</evidence>
<keyword evidence="9" id="KW-0964">Secreted</keyword>
<dbReference type="EC" id="1.1.3.4" evidence="14"/>
<evidence type="ECO:0000256" key="12">
    <source>
        <dbReference type="ARBA" id="ARBA00023002"/>
    </source>
</evidence>
<dbReference type="InterPro" id="IPR012132">
    <property type="entry name" value="GMC_OxRdtase"/>
</dbReference>
<dbReference type="GO" id="GO:0046562">
    <property type="term" value="F:beta-D-glucose oxidase activity"/>
    <property type="evidence" value="ECO:0007669"/>
    <property type="project" value="UniProtKB-EC"/>
</dbReference>
<dbReference type="SUPFAM" id="SSF54373">
    <property type="entry name" value="FAD-linked reductases, C-terminal domain"/>
    <property type="match status" value="1"/>
</dbReference>
<feature type="active site" description="Proton donor" evidence="15">
    <location>
        <position position="553"/>
    </location>
</feature>
<evidence type="ECO:0000256" key="6">
    <source>
        <dbReference type="ARBA" id="ARBA00011738"/>
    </source>
</evidence>
<name>A0A9W9R399_PENBR</name>
<comment type="similarity">
    <text evidence="5">Belongs to the GMC oxidoreductase family.</text>
</comment>
<evidence type="ECO:0000256" key="5">
    <source>
        <dbReference type="ARBA" id="ARBA00010790"/>
    </source>
</evidence>
<dbReference type="Pfam" id="PF05199">
    <property type="entry name" value="GMC_oxred_C"/>
    <property type="match status" value="1"/>
</dbReference>
<gene>
    <name evidence="19" type="ORF">N7452_003184</name>
    <name evidence="20" type="ORF">N7541_007675</name>
</gene>
<reference evidence="20" key="2">
    <citation type="journal article" date="2023" name="IMA Fungus">
        <title>Comparative genomic study of the Penicillium genus elucidates a diverse pangenome and 15 lateral gene transfer events.</title>
        <authorList>
            <person name="Petersen C."/>
            <person name="Sorensen T."/>
            <person name="Nielsen M.R."/>
            <person name="Sondergaard T.E."/>
            <person name="Sorensen J.L."/>
            <person name="Fitzpatrick D.A."/>
            <person name="Frisvad J.C."/>
            <person name="Nielsen K.L."/>
        </authorList>
    </citation>
    <scope>NUCLEOTIDE SEQUENCE</scope>
    <source>
        <strain evidence="19">IBT 35673</strain>
        <strain evidence="20">IBT 35675</strain>
    </source>
</reference>
<dbReference type="PANTHER" id="PTHR11552:SF218">
    <property type="entry name" value="GLUCOSE-METHANOL-CHOLINE OXIDOREDUCTASE N-TERMINAL DOMAIN-CONTAINING PROTEIN"/>
    <property type="match status" value="1"/>
</dbReference>
<dbReference type="Gene3D" id="3.50.50.60">
    <property type="entry name" value="FAD/NAD(P)-binding domain"/>
    <property type="match status" value="1"/>
</dbReference>
<feature type="binding site" evidence="16">
    <location>
        <position position="269"/>
    </location>
    <ligand>
        <name>FAD</name>
        <dbReference type="ChEBI" id="CHEBI:57692"/>
    </ligand>
</feature>
<evidence type="ECO:0000313" key="19">
    <source>
        <dbReference type="EMBL" id="KAJ5345180.1"/>
    </source>
</evidence>
<comment type="subunit">
    <text evidence="6">Homodimer.</text>
</comment>
<dbReference type="SUPFAM" id="SSF51905">
    <property type="entry name" value="FAD/NAD(P)-binding domain"/>
    <property type="match status" value="1"/>
</dbReference>
<keyword evidence="7" id="KW-0963">Cytoplasm</keyword>
<feature type="binding site" evidence="16">
    <location>
        <position position="115"/>
    </location>
    <ligand>
        <name>FAD</name>
        <dbReference type="ChEBI" id="CHEBI:57692"/>
    </ligand>
</feature>
<keyword evidence="17" id="KW-0732">Signal</keyword>
<proteinExistence type="inferred from homology"/>
<evidence type="ECO:0000256" key="10">
    <source>
        <dbReference type="ARBA" id="ARBA00022630"/>
    </source>
</evidence>